<dbReference type="PANTHER" id="PTHR48037:SF1">
    <property type="entry name" value="RRM DOMAIN-CONTAINING PROTEIN"/>
    <property type="match status" value="1"/>
</dbReference>
<evidence type="ECO:0000259" key="4">
    <source>
        <dbReference type="PROSITE" id="PS50102"/>
    </source>
</evidence>
<protein>
    <submittedName>
        <fullName evidence="5">Peptidyl prolyl cis-trans isomerase cyclophilin</fullName>
    </submittedName>
</protein>
<keyword evidence="1 2" id="KW-0694">RNA-binding</keyword>
<dbReference type="Gene3D" id="3.30.70.330">
    <property type="match status" value="1"/>
</dbReference>
<dbReference type="InterPro" id="IPR000504">
    <property type="entry name" value="RRM_dom"/>
</dbReference>
<evidence type="ECO:0000256" key="3">
    <source>
        <dbReference type="SAM" id="MobiDB-lite"/>
    </source>
</evidence>
<dbReference type="OrthoDB" id="407442at2759"/>
<organism evidence="5 6">
    <name type="scientific">Pseudovirgaria hyperparasitica</name>
    <dbReference type="NCBI Taxonomy" id="470096"/>
    <lineage>
        <taxon>Eukaryota</taxon>
        <taxon>Fungi</taxon>
        <taxon>Dikarya</taxon>
        <taxon>Ascomycota</taxon>
        <taxon>Pezizomycotina</taxon>
        <taxon>Dothideomycetes</taxon>
        <taxon>Dothideomycetes incertae sedis</taxon>
        <taxon>Acrospermales</taxon>
        <taxon>Acrospermaceae</taxon>
        <taxon>Pseudovirgaria</taxon>
    </lineage>
</organism>
<evidence type="ECO:0000256" key="2">
    <source>
        <dbReference type="PROSITE-ProRule" id="PRU00176"/>
    </source>
</evidence>
<dbReference type="PROSITE" id="PS50102">
    <property type="entry name" value="RRM"/>
    <property type="match status" value="1"/>
</dbReference>
<proteinExistence type="predicted"/>
<feature type="compositionally biased region" description="Basic and acidic residues" evidence="3">
    <location>
        <begin position="114"/>
        <end position="131"/>
    </location>
</feature>
<dbReference type="SUPFAM" id="SSF54928">
    <property type="entry name" value="RNA-binding domain, RBD"/>
    <property type="match status" value="1"/>
</dbReference>
<dbReference type="EMBL" id="ML996566">
    <property type="protein sequence ID" value="KAF2762124.1"/>
    <property type="molecule type" value="Genomic_DNA"/>
</dbReference>
<evidence type="ECO:0000256" key="1">
    <source>
        <dbReference type="ARBA" id="ARBA00022884"/>
    </source>
</evidence>
<dbReference type="InterPro" id="IPR034168">
    <property type="entry name" value="PPIE_RRM"/>
</dbReference>
<dbReference type="AlphaFoldDB" id="A0A6A6WIX6"/>
<evidence type="ECO:0000313" key="5">
    <source>
        <dbReference type="EMBL" id="KAF2762124.1"/>
    </source>
</evidence>
<keyword evidence="5" id="KW-0413">Isomerase</keyword>
<gene>
    <name evidence="5" type="ORF">EJ05DRAFT_496993</name>
</gene>
<dbReference type="Pfam" id="PF00076">
    <property type="entry name" value="RRM_1"/>
    <property type="match status" value="1"/>
</dbReference>
<accession>A0A6A6WIX6</accession>
<sequence length="150" mass="16545">MTERSTERTVYVSGLDNSVTSHTLHAAFVPFGEIVDISLPKPDLPSSTEPHRGFGYVEFEHSDDAKEAIDNMDQSELYGRVIKVAQAKPQKDASEGLGSKTAVWQQEGWLAKHAVSEEDRQATEQARERSPAPDPMQGLEELDVVGPKPE</sequence>
<keyword evidence="6" id="KW-1185">Reference proteome</keyword>
<evidence type="ECO:0000313" key="6">
    <source>
        <dbReference type="Proteomes" id="UP000799437"/>
    </source>
</evidence>
<dbReference type="InterPro" id="IPR035979">
    <property type="entry name" value="RBD_domain_sf"/>
</dbReference>
<name>A0A6A6WIX6_9PEZI</name>
<dbReference type="Proteomes" id="UP000799437">
    <property type="component" value="Unassembled WGS sequence"/>
</dbReference>
<dbReference type="GO" id="GO:0003723">
    <property type="term" value="F:RNA binding"/>
    <property type="evidence" value="ECO:0007669"/>
    <property type="project" value="UniProtKB-UniRule"/>
</dbReference>
<dbReference type="GO" id="GO:0016853">
    <property type="term" value="F:isomerase activity"/>
    <property type="evidence" value="ECO:0007669"/>
    <property type="project" value="UniProtKB-KW"/>
</dbReference>
<feature type="region of interest" description="Disordered" evidence="3">
    <location>
        <begin position="110"/>
        <end position="150"/>
    </location>
</feature>
<dbReference type="RefSeq" id="XP_033604575.1">
    <property type="nucleotide sequence ID" value="XM_033746480.1"/>
</dbReference>
<dbReference type="CDD" id="cd12347">
    <property type="entry name" value="RRM_PPIE"/>
    <property type="match status" value="1"/>
</dbReference>
<dbReference type="SMART" id="SM00360">
    <property type="entry name" value="RRM"/>
    <property type="match status" value="1"/>
</dbReference>
<dbReference type="InterPro" id="IPR012677">
    <property type="entry name" value="Nucleotide-bd_a/b_plait_sf"/>
</dbReference>
<feature type="domain" description="RRM" evidence="4">
    <location>
        <begin position="8"/>
        <end position="89"/>
    </location>
</feature>
<reference evidence="5" key="1">
    <citation type="journal article" date="2020" name="Stud. Mycol.">
        <title>101 Dothideomycetes genomes: a test case for predicting lifestyles and emergence of pathogens.</title>
        <authorList>
            <person name="Haridas S."/>
            <person name="Albert R."/>
            <person name="Binder M."/>
            <person name="Bloem J."/>
            <person name="Labutti K."/>
            <person name="Salamov A."/>
            <person name="Andreopoulos B."/>
            <person name="Baker S."/>
            <person name="Barry K."/>
            <person name="Bills G."/>
            <person name="Bluhm B."/>
            <person name="Cannon C."/>
            <person name="Castanera R."/>
            <person name="Culley D."/>
            <person name="Daum C."/>
            <person name="Ezra D."/>
            <person name="Gonzalez J."/>
            <person name="Henrissat B."/>
            <person name="Kuo A."/>
            <person name="Liang C."/>
            <person name="Lipzen A."/>
            <person name="Lutzoni F."/>
            <person name="Magnuson J."/>
            <person name="Mondo S."/>
            <person name="Nolan M."/>
            <person name="Ohm R."/>
            <person name="Pangilinan J."/>
            <person name="Park H.-J."/>
            <person name="Ramirez L."/>
            <person name="Alfaro M."/>
            <person name="Sun H."/>
            <person name="Tritt A."/>
            <person name="Yoshinaga Y."/>
            <person name="Zwiers L.-H."/>
            <person name="Turgeon B."/>
            <person name="Goodwin S."/>
            <person name="Spatafora J."/>
            <person name="Crous P."/>
            <person name="Grigoriev I."/>
        </authorList>
    </citation>
    <scope>NUCLEOTIDE SEQUENCE</scope>
    <source>
        <strain evidence="5">CBS 121739</strain>
    </source>
</reference>
<dbReference type="GeneID" id="54487534"/>
<dbReference type="PANTHER" id="PTHR48037">
    <property type="entry name" value="ATPASE E1"/>
    <property type="match status" value="1"/>
</dbReference>